<sequence length="100" mass="11197">MEPLRPSDAARSAWKLLVLLDRPTHQHWSHRQPFRSLSLASLKDPATLTLQHPSNTVASPLTTSVRCPDPIVLETRFSTLTIVNYLRRLLDGGSGLDQTK</sequence>
<protein>
    <submittedName>
        <fullName evidence="1">Uncharacterized protein</fullName>
    </submittedName>
</protein>
<name>A0ACB6ZD16_THEGA</name>
<accession>A0ACB6ZD16</accession>
<reference evidence="1" key="1">
    <citation type="submission" date="2019-10" db="EMBL/GenBank/DDBJ databases">
        <authorList>
            <consortium name="DOE Joint Genome Institute"/>
            <person name="Kuo A."/>
            <person name="Miyauchi S."/>
            <person name="Kiss E."/>
            <person name="Drula E."/>
            <person name="Kohler A."/>
            <person name="Sanchez-Garcia M."/>
            <person name="Andreopoulos B."/>
            <person name="Barry K.W."/>
            <person name="Bonito G."/>
            <person name="Buee M."/>
            <person name="Carver A."/>
            <person name="Chen C."/>
            <person name="Cichocki N."/>
            <person name="Clum A."/>
            <person name="Culley D."/>
            <person name="Crous P.W."/>
            <person name="Fauchery L."/>
            <person name="Girlanda M."/>
            <person name="Hayes R."/>
            <person name="Keri Z."/>
            <person name="Labutti K."/>
            <person name="Lipzen A."/>
            <person name="Lombard V."/>
            <person name="Magnuson J."/>
            <person name="Maillard F."/>
            <person name="Morin E."/>
            <person name="Murat C."/>
            <person name="Nolan M."/>
            <person name="Ohm R."/>
            <person name="Pangilinan J."/>
            <person name="Pereira M."/>
            <person name="Perotto S."/>
            <person name="Peter M."/>
            <person name="Riley R."/>
            <person name="Sitrit Y."/>
            <person name="Stielow B."/>
            <person name="Szollosi G."/>
            <person name="Zifcakova L."/>
            <person name="Stursova M."/>
            <person name="Spatafora J.W."/>
            <person name="Tedersoo L."/>
            <person name="Vaario L.-M."/>
            <person name="Yamada A."/>
            <person name="Yan M."/>
            <person name="Wang P."/>
            <person name="Xu J."/>
            <person name="Bruns T."/>
            <person name="Baldrian P."/>
            <person name="Vilgalys R."/>
            <person name="Henrissat B."/>
            <person name="Grigoriev I.V."/>
            <person name="Hibbett D."/>
            <person name="Nagy L.G."/>
            <person name="Martin F.M."/>
        </authorList>
    </citation>
    <scope>NUCLEOTIDE SEQUENCE</scope>
    <source>
        <strain evidence="1">P2</strain>
    </source>
</reference>
<dbReference type="EMBL" id="MU118034">
    <property type="protein sequence ID" value="KAF9647414.1"/>
    <property type="molecule type" value="Genomic_DNA"/>
</dbReference>
<reference evidence="1" key="2">
    <citation type="journal article" date="2020" name="Nat. Commun.">
        <title>Large-scale genome sequencing of mycorrhizal fungi provides insights into the early evolution of symbiotic traits.</title>
        <authorList>
            <person name="Miyauchi S."/>
            <person name="Kiss E."/>
            <person name="Kuo A."/>
            <person name="Drula E."/>
            <person name="Kohler A."/>
            <person name="Sanchez-Garcia M."/>
            <person name="Morin E."/>
            <person name="Andreopoulos B."/>
            <person name="Barry K.W."/>
            <person name="Bonito G."/>
            <person name="Buee M."/>
            <person name="Carver A."/>
            <person name="Chen C."/>
            <person name="Cichocki N."/>
            <person name="Clum A."/>
            <person name="Culley D."/>
            <person name="Crous P.W."/>
            <person name="Fauchery L."/>
            <person name="Girlanda M."/>
            <person name="Hayes R.D."/>
            <person name="Keri Z."/>
            <person name="LaButti K."/>
            <person name="Lipzen A."/>
            <person name="Lombard V."/>
            <person name="Magnuson J."/>
            <person name="Maillard F."/>
            <person name="Murat C."/>
            <person name="Nolan M."/>
            <person name="Ohm R.A."/>
            <person name="Pangilinan J."/>
            <person name="Pereira M.F."/>
            <person name="Perotto S."/>
            <person name="Peter M."/>
            <person name="Pfister S."/>
            <person name="Riley R."/>
            <person name="Sitrit Y."/>
            <person name="Stielow J.B."/>
            <person name="Szollosi G."/>
            <person name="Zifcakova L."/>
            <person name="Stursova M."/>
            <person name="Spatafora J.W."/>
            <person name="Tedersoo L."/>
            <person name="Vaario L.M."/>
            <person name="Yamada A."/>
            <person name="Yan M."/>
            <person name="Wang P."/>
            <person name="Xu J."/>
            <person name="Bruns T."/>
            <person name="Baldrian P."/>
            <person name="Vilgalys R."/>
            <person name="Dunand C."/>
            <person name="Henrissat B."/>
            <person name="Grigoriev I.V."/>
            <person name="Hibbett D."/>
            <person name="Nagy L.G."/>
            <person name="Martin F.M."/>
        </authorList>
    </citation>
    <scope>NUCLEOTIDE SEQUENCE</scope>
    <source>
        <strain evidence="1">P2</strain>
    </source>
</reference>
<proteinExistence type="predicted"/>
<keyword evidence="2" id="KW-1185">Reference proteome</keyword>
<dbReference type="Proteomes" id="UP000886501">
    <property type="component" value="Unassembled WGS sequence"/>
</dbReference>
<gene>
    <name evidence="1" type="ORF">BDM02DRAFT_2693786</name>
</gene>
<organism evidence="1 2">
    <name type="scientific">Thelephora ganbajun</name>
    <name type="common">Ganba fungus</name>
    <dbReference type="NCBI Taxonomy" id="370292"/>
    <lineage>
        <taxon>Eukaryota</taxon>
        <taxon>Fungi</taxon>
        <taxon>Dikarya</taxon>
        <taxon>Basidiomycota</taxon>
        <taxon>Agaricomycotina</taxon>
        <taxon>Agaricomycetes</taxon>
        <taxon>Thelephorales</taxon>
        <taxon>Thelephoraceae</taxon>
        <taxon>Thelephora</taxon>
    </lineage>
</organism>
<evidence type="ECO:0000313" key="2">
    <source>
        <dbReference type="Proteomes" id="UP000886501"/>
    </source>
</evidence>
<evidence type="ECO:0000313" key="1">
    <source>
        <dbReference type="EMBL" id="KAF9647414.1"/>
    </source>
</evidence>
<comment type="caution">
    <text evidence="1">The sequence shown here is derived from an EMBL/GenBank/DDBJ whole genome shotgun (WGS) entry which is preliminary data.</text>
</comment>